<dbReference type="PANTHER" id="PTHR14949">
    <property type="entry name" value="EGF-LIKE-DOMAIN, MULTIPLE 7, 8"/>
    <property type="match status" value="1"/>
</dbReference>
<dbReference type="InterPro" id="IPR013032">
    <property type="entry name" value="EGF-like_CS"/>
</dbReference>
<feature type="disulfide bond" evidence="5">
    <location>
        <begin position="790"/>
        <end position="799"/>
    </location>
</feature>
<dbReference type="NCBIfam" id="NF040941">
    <property type="entry name" value="GGGWT_bact"/>
    <property type="match status" value="2"/>
</dbReference>
<dbReference type="PANTHER" id="PTHR14949:SF54">
    <property type="entry name" value="VWFD DOMAIN-CONTAINING PROTEIN"/>
    <property type="match status" value="1"/>
</dbReference>
<dbReference type="Gene3D" id="3.90.215.10">
    <property type="entry name" value="Gamma Fibrinogen, chain A, domain 1"/>
    <property type="match status" value="1"/>
</dbReference>
<feature type="transmembrane region" description="Helical" evidence="6">
    <location>
        <begin position="599"/>
        <end position="621"/>
    </location>
</feature>
<keyword evidence="10" id="KW-1185">Reference proteome</keyword>
<dbReference type="Pfam" id="PF12661">
    <property type="entry name" value="hEGF"/>
    <property type="match status" value="2"/>
</dbReference>
<evidence type="ECO:0000256" key="5">
    <source>
        <dbReference type="PROSITE-ProRule" id="PRU00076"/>
    </source>
</evidence>
<evidence type="ECO:0000313" key="9">
    <source>
        <dbReference type="EMBL" id="CAH3188887.1"/>
    </source>
</evidence>
<name>A0ABN8SB02_9CNID</name>
<evidence type="ECO:0000256" key="4">
    <source>
        <dbReference type="ARBA" id="ARBA00023157"/>
    </source>
</evidence>
<keyword evidence="6" id="KW-0472">Membrane</keyword>
<evidence type="ECO:0000256" key="3">
    <source>
        <dbReference type="ARBA" id="ARBA00022737"/>
    </source>
</evidence>
<comment type="caution">
    <text evidence="9">The sequence shown here is derived from an EMBL/GenBank/DDBJ whole genome shotgun (WGS) entry which is preliminary data.</text>
</comment>
<keyword evidence="1 5" id="KW-0245">EGF-like domain</keyword>
<evidence type="ECO:0000256" key="7">
    <source>
        <dbReference type="SAM" id="SignalP"/>
    </source>
</evidence>
<dbReference type="PROSITE" id="PS50026">
    <property type="entry name" value="EGF_3"/>
    <property type="match status" value="2"/>
</dbReference>
<keyword evidence="6" id="KW-1133">Transmembrane helix</keyword>
<dbReference type="InterPro" id="IPR050969">
    <property type="entry name" value="Dev_Signal_Modulators"/>
</dbReference>
<organism evidence="9 10">
    <name type="scientific">Porites evermanni</name>
    <dbReference type="NCBI Taxonomy" id="104178"/>
    <lineage>
        <taxon>Eukaryota</taxon>
        <taxon>Metazoa</taxon>
        <taxon>Cnidaria</taxon>
        <taxon>Anthozoa</taxon>
        <taxon>Hexacorallia</taxon>
        <taxon>Scleractinia</taxon>
        <taxon>Fungiina</taxon>
        <taxon>Poritidae</taxon>
        <taxon>Porites</taxon>
    </lineage>
</organism>
<dbReference type="SUPFAM" id="SSF57196">
    <property type="entry name" value="EGF/Laminin"/>
    <property type="match status" value="2"/>
</dbReference>
<protein>
    <recommendedName>
        <fullName evidence="8">EGF-like domain-containing protein</fullName>
    </recommendedName>
</protein>
<sequence>MSFAGGAWMLASYGFVHITGVNANNKAIPNMNNPFGYAWLPTKRSSSNGVINLPHGAVNLANNAHYMIMAAGNNPAAGGINQYQYVYRIALKDNPYNISFANHNRYNGGQPGRMHVQEFIVEALKGDSGTYLRFALGEALGVTWSDSYPTGYGFSEKNAPFSIFNKGPFFPSVHSGSGRSPCSGCTPTNFEPDVPGGSPHYTHRGWYTANTFAKTDVKCEEMKASLISNCSSKECDGNWDSNSSLFRLPEVCKELYCRNGGKCAGPTAAMCKCPAGYGGAFCQKSKCASNPCKNGGSCIGDGLCKCPPLYVGAQCEKARLGTKNNPAQNAQEILNAGDSLGSGLYWIQPPGETAPAQTYCDMSFAGGAWMLASYGYVYTGGASSKSTNNKPIPNMNNPFGYAWLPTERSSLNGLVDLPHGAVNMANNARYMIMAAGNNPATGGIDQYQYVYRISLLDNPYNISFANHNPYHGGQPGRMHAQEFIVEALKGESGTYLRFALGEALGVTWGDSYPTGYGFNDKKASHASFNKGPFFPSVHSGSGRKQRSGCTHFNFQPDVPCANPEYNHRGWYTANSFGKTALDNRLQRRAFASKSVSPKLFIVLVFYYFVLPLFIFILFQFFNRWFKGCCRILYTRYYMSYEECVKQAAATTAKCRRSNSSHLNVNKICTDFDQKLKKLCSAHSGKASCLECFDKLEEAVEGCKNLSEIIHCKNNITATECEEMKASLISYCSSKECDVCKDLYCRNGGKCAGPSAVWCTCLAGYTGAFCKCTPKPCKNGGTCIGDNRCKCPPSFYGAQCDRTSRLGTKENPAPNAQAILDAGESQGSGMYWIQPPNETARAETYCNMSFAGGGWMLASYGYVHTPNENVNNKDNKAIPNMNNPFGYSWLPNRRSSSNGVINLPHGGVKIANNANYMIMAAGNNPASGGIYQYAYVYRIFLSKNPYKVTFLNHNRFNGGQQGRMHVTKFVVEALKGESGTYVRFALGEALGVTWSDSYPTGYGFNDKKSTNAGFNKGPFFPSVDSGSGRSPCSFCTPTNFKPDVPGGNPHYTHRGWYTANGYGKTGQSSIWFK</sequence>
<evidence type="ECO:0000256" key="2">
    <source>
        <dbReference type="ARBA" id="ARBA00022729"/>
    </source>
</evidence>
<dbReference type="CDD" id="cd00054">
    <property type="entry name" value="EGF_CA"/>
    <property type="match status" value="2"/>
</dbReference>
<keyword evidence="3" id="KW-0677">Repeat</keyword>
<dbReference type="Gene3D" id="2.60.120.1000">
    <property type="match status" value="1"/>
</dbReference>
<dbReference type="PROSITE" id="PS00022">
    <property type="entry name" value="EGF_1"/>
    <property type="match status" value="2"/>
</dbReference>
<keyword evidence="2 7" id="KW-0732">Signal</keyword>
<comment type="caution">
    <text evidence="5">Lacks conserved residue(s) required for the propagation of feature annotation.</text>
</comment>
<dbReference type="InterPro" id="IPR014716">
    <property type="entry name" value="Fibrinogen_a/b/g_C_1"/>
</dbReference>
<dbReference type="Pfam" id="PF00008">
    <property type="entry name" value="EGF"/>
    <property type="match status" value="1"/>
</dbReference>
<keyword evidence="4 5" id="KW-1015">Disulfide bond</keyword>
<evidence type="ECO:0000256" key="6">
    <source>
        <dbReference type="SAM" id="Phobius"/>
    </source>
</evidence>
<feature type="domain" description="EGF-like" evidence="8">
    <location>
        <begin position="283"/>
        <end position="316"/>
    </location>
</feature>
<evidence type="ECO:0000259" key="8">
    <source>
        <dbReference type="PROSITE" id="PS50026"/>
    </source>
</evidence>
<dbReference type="InterPro" id="IPR000742">
    <property type="entry name" value="EGF"/>
</dbReference>
<dbReference type="SMART" id="SM00181">
    <property type="entry name" value="EGF"/>
    <property type="match status" value="4"/>
</dbReference>
<dbReference type="Gene3D" id="2.10.25.10">
    <property type="entry name" value="Laminin"/>
    <property type="match status" value="3"/>
</dbReference>
<gene>
    <name evidence="9" type="ORF">PEVE_00018882</name>
</gene>
<dbReference type="Proteomes" id="UP001159427">
    <property type="component" value="Unassembled WGS sequence"/>
</dbReference>
<reference evidence="9 10" key="1">
    <citation type="submission" date="2022-05" db="EMBL/GenBank/DDBJ databases">
        <authorList>
            <consortium name="Genoscope - CEA"/>
            <person name="William W."/>
        </authorList>
    </citation>
    <scope>NUCLEOTIDE SEQUENCE [LARGE SCALE GENOMIC DNA]</scope>
</reference>
<feature type="signal peptide" evidence="7">
    <location>
        <begin position="1"/>
        <end position="23"/>
    </location>
</feature>
<evidence type="ECO:0000256" key="1">
    <source>
        <dbReference type="ARBA" id="ARBA00022536"/>
    </source>
</evidence>
<evidence type="ECO:0000313" key="10">
    <source>
        <dbReference type="Proteomes" id="UP001159427"/>
    </source>
</evidence>
<feature type="disulfide bond" evidence="5">
    <location>
        <begin position="306"/>
        <end position="315"/>
    </location>
</feature>
<proteinExistence type="predicted"/>
<dbReference type="InterPro" id="IPR036056">
    <property type="entry name" value="Fibrinogen-like_C"/>
</dbReference>
<dbReference type="EMBL" id="CALNXI010002556">
    <property type="protein sequence ID" value="CAH3188887.1"/>
    <property type="molecule type" value="Genomic_DNA"/>
</dbReference>
<accession>A0ABN8SB02</accession>
<feature type="domain" description="EGF-like" evidence="8">
    <location>
        <begin position="770"/>
        <end position="800"/>
    </location>
</feature>
<feature type="chain" id="PRO_5046929286" description="EGF-like domain-containing protein" evidence="7">
    <location>
        <begin position="24"/>
        <end position="1072"/>
    </location>
</feature>
<dbReference type="SUPFAM" id="SSF56496">
    <property type="entry name" value="Fibrinogen C-terminal domain-like"/>
    <property type="match status" value="2"/>
</dbReference>
<keyword evidence="6" id="KW-0812">Transmembrane</keyword>